<evidence type="ECO:0000313" key="4">
    <source>
        <dbReference type="Proteomes" id="UP000002051"/>
    </source>
</evidence>
<dbReference type="AlphaFoldDB" id="A0A072UIV6"/>
<dbReference type="Proteomes" id="UP000002051">
    <property type="component" value="Chromosome 4"/>
</dbReference>
<name>A0A072UIV6_MEDTR</name>
<reference evidence="1 4" key="1">
    <citation type="journal article" date="2011" name="Nature">
        <title>The Medicago genome provides insight into the evolution of rhizobial symbioses.</title>
        <authorList>
            <person name="Young N.D."/>
            <person name="Debelle F."/>
            <person name="Oldroyd G.E."/>
            <person name="Geurts R."/>
            <person name="Cannon S.B."/>
            <person name="Udvardi M.K."/>
            <person name="Benedito V.A."/>
            <person name="Mayer K.F."/>
            <person name="Gouzy J."/>
            <person name="Schoof H."/>
            <person name="Van de Peer Y."/>
            <person name="Proost S."/>
            <person name="Cook D.R."/>
            <person name="Meyers B.C."/>
            <person name="Spannagl M."/>
            <person name="Cheung F."/>
            <person name="De Mita S."/>
            <person name="Krishnakumar V."/>
            <person name="Gundlach H."/>
            <person name="Zhou S."/>
            <person name="Mudge J."/>
            <person name="Bharti A.K."/>
            <person name="Murray J.D."/>
            <person name="Naoumkina M.A."/>
            <person name="Rosen B."/>
            <person name="Silverstein K.A."/>
            <person name="Tang H."/>
            <person name="Rombauts S."/>
            <person name="Zhao P.X."/>
            <person name="Zhou P."/>
            <person name="Barbe V."/>
            <person name="Bardou P."/>
            <person name="Bechner M."/>
            <person name="Bellec A."/>
            <person name="Berger A."/>
            <person name="Berges H."/>
            <person name="Bidwell S."/>
            <person name="Bisseling T."/>
            <person name="Choisne N."/>
            <person name="Couloux A."/>
            <person name="Denny R."/>
            <person name="Deshpande S."/>
            <person name="Dai X."/>
            <person name="Doyle J.J."/>
            <person name="Dudez A.M."/>
            <person name="Farmer A.D."/>
            <person name="Fouteau S."/>
            <person name="Franken C."/>
            <person name="Gibelin C."/>
            <person name="Gish J."/>
            <person name="Goldstein S."/>
            <person name="Gonzalez A.J."/>
            <person name="Green P.J."/>
            <person name="Hallab A."/>
            <person name="Hartog M."/>
            <person name="Hua A."/>
            <person name="Humphray S.J."/>
            <person name="Jeong D.H."/>
            <person name="Jing Y."/>
            <person name="Jocker A."/>
            <person name="Kenton S.M."/>
            <person name="Kim D.J."/>
            <person name="Klee K."/>
            <person name="Lai H."/>
            <person name="Lang C."/>
            <person name="Lin S."/>
            <person name="Macmil S.L."/>
            <person name="Magdelenat G."/>
            <person name="Matthews L."/>
            <person name="McCorrison J."/>
            <person name="Monaghan E.L."/>
            <person name="Mun J.H."/>
            <person name="Najar F.Z."/>
            <person name="Nicholson C."/>
            <person name="Noirot C."/>
            <person name="O'Bleness M."/>
            <person name="Paule C.R."/>
            <person name="Poulain J."/>
            <person name="Prion F."/>
            <person name="Qin B."/>
            <person name="Qu C."/>
            <person name="Retzel E.F."/>
            <person name="Riddle C."/>
            <person name="Sallet E."/>
            <person name="Samain S."/>
            <person name="Samson N."/>
            <person name="Sanders I."/>
            <person name="Saurat O."/>
            <person name="Scarpelli C."/>
            <person name="Schiex T."/>
            <person name="Segurens B."/>
            <person name="Severin A.J."/>
            <person name="Sherrier D.J."/>
            <person name="Shi R."/>
            <person name="Sims S."/>
            <person name="Singer S.R."/>
            <person name="Sinharoy S."/>
            <person name="Sterck L."/>
            <person name="Viollet A."/>
            <person name="Wang B.B."/>
            <person name="Wang K."/>
            <person name="Wang M."/>
            <person name="Wang X."/>
            <person name="Warfsmann J."/>
            <person name="Weissenbach J."/>
            <person name="White D.D."/>
            <person name="White J.D."/>
            <person name="Wiley G.B."/>
            <person name="Wincker P."/>
            <person name="Xing Y."/>
            <person name="Yang L."/>
            <person name="Yao Z."/>
            <person name="Ying F."/>
            <person name="Zhai J."/>
            <person name="Zhou L."/>
            <person name="Zuber A."/>
            <person name="Denarie J."/>
            <person name="Dixon R.A."/>
            <person name="May G.D."/>
            <person name="Schwartz D.C."/>
            <person name="Rogers J."/>
            <person name="Quetier F."/>
            <person name="Town C.D."/>
            <person name="Roe B.A."/>
        </authorList>
    </citation>
    <scope>NUCLEOTIDE SEQUENCE [LARGE SCALE GENOMIC DNA]</scope>
    <source>
        <strain evidence="1">A17</strain>
        <strain evidence="3 4">cv. Jemalong A17</strain>
    </source>
</reference>
<dbReference type="Gramene" id="rna22403">
    <property type="protein sequence ID" value="RHN60162.1"/>
    <property type="gene ID" value="gene22403"/>
</dbReference>
<reference evidence="2" key="4">
    <citation type="journal article" date="2018" name="Nat. Plants">
        <title>Whole-genome landscape of Medicago truncatula symbiotic genes.</title>
        <authorList>
            <person name="Pecrix Y."/>
            <person name="Gamas P."/>
            <person name="Carrere S."/>
        </authorList>
    </citation>
    <scope>NUCLEOTIDE SEQUENCE</scope>
    <source>
        <tissue evidence="2">Leaves</tissue>
    </source>
</reference>
<dbReference type="EMBL" id="PSQE01000004">
    <property type="protein sequence ID" value="RHN60162.1"/>
    <property type="molecule type" value="Genomic_DNA"/>
</dbReference>
<protein>
    <submittedName>
        <fullName evidence="1 3">Uncharacterized protein</fullName>
    </submittedName>
</protein>
<reference evidence="1 4" key="2">
    <citation type="journal article" date="2014" name="BMC Genomics">
        <title>An improved genome release (version Mt4.0) for the model legume Medicago truncatula.</title>
        <authorList>
            <person name="Tang H."/>
            <person name="Krishnakumar V."/>
            <person name="Bidwell S."/>
            <person name="Rosen B."/>
            <person name="Chan A."/>
            <person name="Zhou S."/>
            <person name="Gentzbittel L."/>
            <person name="Childs K.L."/>
            <person name="Yandell M."/>
            <person name="Gundlach H."/>
            <person name="Mayer K.F."/>
            <person name="Schwartz D.C."/>
            <person name="Town C.D."/>
        </authorList>
    </citation>
    <scope>GENOME REANNOTATION</scope>
    <source>
        <strain evidence="1">A17</strain>
        <strain evidence="3 4">cv. Jemalong A17</strain>
    </source>
</reference>
<evidence type="ECO:0000313" key="2">
    <source>
        <dbReference type="EMBL" id="RHN60162.1"/>
    </source>
</evidence>
<dbReference type="EnsemblPlants" id="KEH29617">
    <property type="protein sequence ID" value="KEH29617"/>
    <property type="gene ID" value="MTR_4g046080"/>
</dbReference>
<accession>A0A072UIV6</accession>
<organism evidence="1 4">
    <name type="scientific">Medicago truncatula</name>
    <name type="common">Barrel medic</name>
    <name type="synonym">Medicago tribuloides</name>
    <dbReference type="NCBI Taxonomy" id="3880"/>
    <lineage>
        <taxon>Eukaryota</taxon>
        <taxon>Viridiplantae</taxon>
        <taxon>Streptophyta</taxon>
        <taxon>Embryophyta</taxon>
        <taxon>Tracheophyta</taxon>
        <taxon>Spermatophyta</taxon>
        <taxon>Magnoliopsida</taxon>
        <taxon>eudicotyledons</taxon>
        <taxon>Gunneridae</taxon>
        <taxon>Pentapetalae</taxon>
        <taxon>rosids</taxon>
        <taxon>fabids</taxon>
        <taxon>Fabales</taxon>
        <taxon>Fabaceae</taxon>
        <taxon>Papilionoideae</taxon>
        <taxon>50 kb inversion clade</taxon>
        <taxon>NPAAA clade</taxon>
        <taxon>Hologalegina</taxon>
        <taxon>IRL clade</taxon>
        <taxon>Trifolieae</taxon>
        <taxon>Medicago</taxon>
    </lineage>
</organism>
<proteinExistence type="predicted"/>
<dbReference type="Proteomes" id="UP000265566">
    <property type="component" value="Chromosome 4"/>
</dbReference>
<reference evidence="3" key="3">
    <citation type="submission" date="2015-04" db="UniProtKB">
        <authorList>
            <consortium name="EnsemblPlants"/>
        </authorList>
    </citation>
    <scope>IDENTIFICATION</scope>
    <source>
        <strain evidence="3">cv. Jemalong A17</strain>
    </source>
</reference>
<dbReference type="HOGENOM" id="CLU_2240582_0_0_1"/>
<keyword evidence="4" id="KW-1185">Reference proteome</keyword>
<sequence length="105" mass="12356">MTWEKEVTFSLKNTKNVLHIPERVSIGATLDKKIFVQLVGFDNDKSFLCPLVKKSSTPSKISLYKGWIDYLDQAKANMRVKDKLRFQFRYPHYSFSVEIIRKKPK</sequence>
<gene>
    <name evidence="1" type="ordered locus">MTR_4g046080</name>
    <name evidence="2" type="ORF">MtrunA17_Chr4g0022471</name>
</gene>
<evidence type="ECO:0000313" key="1">
    <source>
        <dbReference type="EMBL" id="KEH29617.1"/>
    </source>
</evidence>
<evidence type="ECO:0000313" key="3">
    <source>
        <dbReference type="EnsemblPlants" id="KEH29617"/>
    </source>
</evidence>
<dbReference type="EMBL" id="CM001220">
    <property type="protein sequence ID" value="KEH29617.1"/>
    <property type="molecule type" value="Genomic_DNA"/>
</dbReference>